<dbReference type="EMBL" id="MHIK01000064">
    <property type="protein sequence ID" value="OGY50292.1"/>
    <property type="molecule type" value="Genomic_DNA"/>
</dbReference>
<sequence length="64" mass="7049">MGLFAKKSKRHGGQANYKHQITNSKRETKGLKIGICNLFGPPAGGLNLEFQPLVFNGKFMTSLK</sequence>
<protein>
    <submittedName>
        <fullName evidence="2">Uncharacterized protein</fullName>
    </submittedName>
</protein>
<evidence type="ECO:0000256" key="1">
    <source>
        <dbReference type="SAM" id="MobiDB-lite"/>
    </source>
</evidence>
<reference evidence="2 3" key="1">
    <citation type="journal article" date="2016" name="Nat. Commun.">
        <title>Thousands of microbial genomes shed light on interconnected biogeochemical processes in an aquifer system.</title>
        <authorList>
            <person name="Anantharaman K."/>
            <person name="Brown C.T."/>
            <person name="Hug L.A."/>
            <person name="Sharon I."/>
            <person name="Castelle C.J."/>
            <person name="Probst A.J."/>
            <person name="Thomas B.C."/>
            <person name="Singh A."/>
            <person name="Wilkins M.J."/>
            <person name="Karaoz U."/>
            <person name="Brodie E.L."/>
            <person name="Williams K.H."/>
            <person name="Hubbard S.S."/>
            <person name="Banfield J.F."/>
        </authorList>
    </citation>
    <scope>NUCLEOTIDE SEQUENCE [LARGE SCALE GENOMIC DNA]</scope>
</reference>
<evidence type="ECO:0000313" key="3">
    <source>
        <dbReference type="Proteomes" id="UP000178501"/>
    </source>
</evidence>
<gene>
    <name evidence="2" type="ORF">A3J65_04655</name>
</gene>
<evidence type="ECO:0000313" key="2">
    <source>
        <dbReference type="EMBL" id="OGY50292.1"/>
    </source>
</evidence>
<dbReference type="Proteomes" id="UP000178501">
    <property type="component" value="Unassembled WGS sequence"/>
</dbReference>
<organism evidence="2 3">
    <name type="scientific">Candidatus Buchananbacteria bacterium RIFCSPHIGHO2_02_FULL_45_11b</name>
    <dbReference type="NCBI Taxonomy" id="1797541"/>
    <lineage>
        <taxon>Bacteria</taxon>
        <taxon>Candidatus Buchananiibacteriota</taxon>
    </lineage>
</organism>
<accession>A0A1G1YD66</accession>
<feature type="region of interest" description="Disordered" evidence="1">
    <location>
        <begin position="1"/>
        <end position="23"/>
    </location>
</feature>
<proteinExistence type="predicted"/>
<comment type="caution">
    <text evidence="2">The sequence shown here is derived from an EMBL/GenBank/DDBJ whole genome shotgun (WGS) entry which is preliminary data.</text>
</comment>
<dbReference type="AlphaFoldDB" id="A0A1G1YD66"/>
<feature type="compositionally biased region" description="Basic residues" evidence="1">
    <location>
        <begin position="1"/>
        <end position="12"/>
    </location>
</feature>
<name>A0A1G1YD66_9BACT</name>